<comment type="subunit">
    <text evidence="5">Homodimer.</text>
</comment>
<evidence type="ECO:0000256" key="4">
    <source>
        <dbReference type="ARBA" id="ARBA00022691"/>
    </source>
</evidence>
<protein>
    <recommendedName>
        <fullName evidence="5">tRNA (cytidine/uridine-2'-O-)-methyltransferase TrmJ</fullName>
        <ecNumber evidence="5">2.1.1.200</ecNumber>
    </recommendedName>
    <alternativeName>
        <fullName evidence="5">tRNA (cytidine(32)/uridine(32)-2'-O)-methyltransferase</fullName>
    </alternativeName>
    <alternativeName>
        <fullName evidence="5">tRNA Cm32/Um32 methyltransferase</fullName>
    </alternativeName>
</protein>
<keyword evidence="5" id="KW-0819">tRNA processing</keyword>
<dbReference type="GO" id="GO:0160206">
    <property type="term" value="F:tRNA (cytidine(32)/uridine(32)-2'-O)-methyltransferase activity"/>
    <property type="evidence" value="ECO:0007669"/>
    <property type="project" value="UniProtKB-EC"/>
</dbReference>
<dbReference type="InterPro" id="IPR001537">
    <property type="entry name" value="SpoU_MeTrfase"/>
</dbReference>
<dbReference type="NCBIfam" id="NF011694">
    <property type="entry name" value="PRK15114.1"/>
    <property type="match status" value="1"/>
</dbReference>
<evidence type="ECO:0000259" key="6">
    <source>
        <dbReference type="Pfam" id="PF00588"/>
    </source>
</evidence>
<dbReference type="InterPro" id="IPR004384">
    <property type="entry name" value="RNA_MeTrfase_TrmJ/LasT"/>
</dbReference>
<dbReference type="GO" id="GO:0002128">
    <property type="term" value="P:tRNA nucleoside ribose methylation"/>
    <property type="evidence" value="ECO:0007669"/>
    <property type="project" value="TreeGrafter"/>
</dbReference>
<dbReference type="PANTHER" id="PTHR42786">
    <property type="entry name" value="TRNA/RRNA METHYLTRANSFERASE"/>
    <property type="match status" value="1"/>
</dbReference>
<evidence type="ECO:0000256" key="2">
    <source>
        <dbReference type="ARBA" id="ARBA00022603"/>
    </source>
</evidence>
<sequence length="274" mass="30419">MQKSVDNLFPSVRIVLIETSHPGNIGAAARAMKNMGLTRLVLVNPKDFPDDKAFRRAASAVDVVSSAIVVDTLDEAIEGCQLVLGTSARDRRIPWPMLEPRACGEKVVAEQAAGAEIAIIFGRESRGLKNEELQKCHFHINIPTGEAYSSLNLAMAVQVLCYEVLQASLAVKHEVSSPEIGSPEISQRDVDNWDMAYATSDAVEHLFKHLEETLVQVEFHDPENPRQLLTRLRRMFNRIRLDEMEVNILRGFLTSVNKLGRPQPGLKSKGTIPD</sequence>
<comment type="caution">
    <text evidence="7">The sequence shown here is derived from an EMBL/GenBank/DDBJ whole genome shotgun (WGS) entry which is preliminary data.</text>
</comment>
<dbReference type="Gene3D" id="1.10.8.590">
    <property type="match status" value="1"/>
</dbReference>
<dbReference type="Gene3D" id="3.40.1280.10">
    <property type="match status" value="1"/>
</dbReference>
<dbReference type="FunFam" id="3.40.1280.10:FF:000006">
    <property type="entry name" value="Uncharacterized tRNA/rRNA methyltransferase HI_0380"/>
    <property type="match status" value="1"/>
</dbReference>
<comment type="function">
    <text evidence="5">Catalyzes the formation of 2'O-methylated cytidine (Cm32) or 2'O-methylated uridine (Um32) at position 32 in tRNA.</text>
</comment>
<evidence type="ECO:0000313" key="8">
    <source>
        <dbReference type="Proteomes" id="UP000754644"/>
    </source>
</evidence>
<dbReference type="Proteomes" id="UP000754644">
    <property type="component" value="Unassembled WGS sequence"/>
</dbReference>
<accession>A0A973A846</accession>
<dbReference type="Pfam" id="PF00588">
    <property type="entry name" value="SpoU_methylase"/>
    <property type="match status" value="1"/>
</dbReference>
<feature type="domain" description="tRNA/rRNA methyltransferase SpoU type" evidence="6">
    <location>
        <begin position="12"/>
        <end position="162"/>
    </location>
</feature>
<name>A0A973A846_9GAMM</name>
<dbReference type="InterPro" id="IPR029026">
    <property type="entry name" value="tRNA_m1G_MTases_N"/>
</dbReference>
<evidence type="ECO:0000256" key="5">
    <source>
        <dbReference type="RuleBase" id="RU362024"/>
    </source>
</evidence>
<keyword evidence="3 7" id="KW-0808">Transferase</keyword>
<dbReference type="GO" id="GO:0005829">
    <property type="term" value="C:cytosol"/>
    <property type="evidence" value="ECO:0007669"/>
    <property type="project" value="TreeGrafter"/>
</dbReference>
<comment type="similarity">
    <text evidence="1">Belongs to the class IV-like SAM-binding methyltransferase superfamily. RNA methyltransferase TrmH family.</text>
</comment>
<dbReference type="PIRSF" id="PIRSF004808">
    <property type="entry name" value="LasT"/>
    <property type="match status" value="1"/>
</dbReference>
<evidence type="ECO:0000313" key="7">
    <source>
        <dbReference type="EMBL" id="NQV64022.1"/>
    </source>
</evidence>
<comment type="catalytic activity">
    <reaction evidence="5">
        <text>uridine(32) in tRNA + S-adenosyl-L-methionine = 2'-O-methyluridine(32) in tRNA + S-adenosyl-L-homocysteine + H(+)</text>
        <dbReference type="Rhea" id="RHEA:42936"/>
        <dbReference type="Rhea" id="RHEA-COMP:10107"/>
        <dbReference type="Rhea" id="RHEA-COMP:10290"/>
        <dbReference type="ChEBI" id="CHEBI:15378"/>
        <dbReference type="ChEBI" id="CHEBI:57856"/>
        <dbReference type="ChEBI" id="CHEBI:59789"/>
        <dbReference type="ChEBI" id="CHEBI:65315"/>
        <dbReference type="ChEBI" id="CHEBI:74478"/>
        <dbReference type="EC" id="2.1.1.200"/>
    </reaction>
</comment>
<keyword evidence="2 5" id="KW-0489">Methyltransferase</keyword>
<proteinExistence type="inferred from homology"/>
<dbReference type="EMBL" id="JABMOJ010000056">
    <property type="protein sequence ID" value="NQV64022.1"/>
    <property type="molecule type" value="Genomic_DNA"/>
</dbReference>
<dbReference type="CDD" id="cd18093">
    <property type="entry name" value="SpoU-like_TrmJ"/>
    <property type="match status" value="1"/>
</dbReference>
<dbReference type="InterPro" id="IPR029028">
    <property type="entry name" value="Alpha/beta_knot_MTases"/>
</dbReference>
<dbReference type="NCBIfam" id="TIGR00050">
    <property type="entry name" value="rRNA_methyl_1"/>
    <property type="match status" value="1"/>
</dbReference>
<comment type="subcellular location">
    <subcellularLocation>
        <location evidence="5">Cytoplasm</location>
    </subcellularLocation>
</comment>
<keyword evidence="4 5" id="KW-0949">S-adenosyl-L-methionine</keyword>
<dbReference type="SUPFAM" id="SSF75217">
    <property type="entry name" value="alpha/beta knot"/>
    <property type="match status" value="1"/>
</dbReference>
<organism evidence="7 8">
    <name type="scientific">SAR86 cluster bacterium</name>
    <dbReference type="NCBI Taxonomy" id="2030880"/>
    <lineage>
        <taxon>Bacteria</taxon>
        <taxon>Pseudomonadati</taxon>
        <taxon>Pseudomonadota</taxon>
        <taxon>Gammaproteobacteria</taxon>
        <taxon>SAR86 cluster</taxon>
    </lineage>
</organism>
<dbReference type="GO" id="GO:0003723">
    <property type="term" value="F:RNA binding"/>
    <property type="evidence" value="ECO:0007669"/>
    <property type="project" value="InterPro"/>
</dbReference>
<gene>
    <name evidence="5 7" type="primary">trmJ</name>
    <name evidence="7" type="ORF">HQ497_01540</name>
</gene>
<dbReference type="PANTHER" id="PTHR42786:SF2">
    <property type="entry name" value="TRNA (CYTIDINE_URIDINE-2'-O-)-METHYLTRANSFERASE TRMJ"/>
    <property type="match status" value="1"/>
</dbReference>
<comment type="catalytic activity">
    <reaction evidence="5">
        <text>cytidine(32) in tRNA + S-adenosyl-L-methionine = 2'-O-methylcytidine(32) in tRNA + S-adenosyl-L-homocysteine + H(+)</text>
        <dbReference type="Rhea" id="RHEA:42932"/>
        <dbReference type="Rhea" id="RHEA-COMP:10288"/>
        <dbReference type="Rhea" id="RHEA-COMP:10289"/>
        <dbReference type="ChEBI" id="CHEBI:15378"/>
        <dbReference type="ChEBI" id="CHEBI:57856"/>
        <dbReference type="ChEBI" id="CHEBI:59789"/>
        <dbReference type="ChEBI" id="CHEBI:74495"/>
        <dbReference type="ChEBI" id="CHEBI:82748"/>
        <dbReference type="EC" id="2.1.1.200"/>
    </reaction>
</comment>
<dbReference type="EC" id="2.1.1.200" evidence="5"/>
<reference evidence="7" key="1">
    <citation type="submission" date="2020-05" db="EMBL/GenBank/DDBJ databases">
        <title>Sulfur intermediates as new biogeochemical hubs in an aquatic model microbial ecosystem.</title>
        <authorList>
            <person name="Vigneron A."/>
        </authorList>
    </citation>
    <scope>NUCLEOTIDE SEQUENCE</scope>
    <source>
        <strain evidence="7">Bin.250</strain>
    </source>
</reference>
<keyword evidence="5" id="KW-0963">Cytoplasm</keyword>
<dbReference type="AlphaFoldDB" id="A0A973A846"/>
<evidence type="ECO:0000256" key="1">
    <source>
        <dbReference type="ARBA" id="ARBA00007228"/>
    </source>
</evidence>
<evidence type="ECO:0000256" key="3">
    <source>
        <dbReference type="ARBA" id="ARBA00022679"/>
    </source>
</evidence>